<evidence type="ECO:0000256" key="1">
    <source>
        <dbReference type="ARBA" id="ARBA00008428"/>
    </source>
</evidence>
<dbReference type="OrthoDB" id="9773982at2"/>
<dbReference type="EC" id="5.6.2.3" evidence="9"/>
<dbReference type="Gene3D" id="1.10.860.10">
    <property type="entry name" value="DNAb Helicase, Chain A"/>
    <property type="match status" value="1"/>
</dbReference>
<dbReference type="GO" id="GO:0005829">
    <property type="term" value="C:cytosol"/>
    <property type="evidence" value="ECO:0007669"/>
    <property type="project" value="TreeGrafter"/>
</dbReference>
<name>A0A162D584_9BACI</name>
<dbReference type="Pfam" id="PF00772">
    <property type="entry name" value="DnaB"/>
    <property type="match status" value="1"/>
</dbReference>
<dbReference type="GO" id="GO:0003677">
    <property type="term" value="F:DNA binding"/>
    <property type="evidence" value="ECO:0007669"/>
    <property type="project" value="UniProtKB-KW"/>
</dbReference>
<evidence type="ECO:0000313" key="12">
    <source>
        <dbReference type="EMBL" id="KYG28149.1"/>
    </source>
</evidence>
<dbReference type="GO" id="GO:0006260">
    <property type="term" value="P:DNA replication"/>
    <property type="evidence" value="ECO:0007669"/>
    <property type="project" value="UniProtKB-KW"/>
</dbReference>
<comment type="catalytic activity">
    <reaction evidence="10">
        <text>ATP + H2O = ADP + phosphate + H(+)</text>
        <dbReference type="Rhea" id="RHEA:13065"/>
        <dbReference type="ChEBI" id="CHEBI:15377"/>
        <dbReference type="ChEBI" id="CHEBI:15378"/>
        <dbReference type="ChEBI" id="CHEBI:30616"/>
        <dbReference type="ChEBI" id="CHEBI:43474"/>
        <dbReference type="ChEBI" id="CHEBI:456216"/>
        <dbReference type="EC" id="5.6.2.3"/>
    </reaction>
</comment>
<evidence type="ECO:0000256" key="4">
    <source>
        <dbReference type="ARBA" id="ARBA00022801"/>
    </source>
</evidence>
<dbReference type="Proteomes" id="UP000075806">
    <property type="component" value="Unassembled WGS sequence"/>
</dbReference>
<keyword evidence="8" id="KW-0413">Isomerase</keyword>
<dbReference type="InterPro" id="IPR027417">
    <property type="entry name" value="P-loop_NTPase"/>
</dbReference>
<dbReference type="PANTHER" id="PTHR30153:SF2">
    <property type="entry name" value="REPLICATIVE DNA HELICASE"/>
    <property type="match status" value="1"/>
</dbReference>
<dbReference type="PROSITE" id="PS51199">
    <property type="entry name" value="SF4_HELICASE"/>
    <property type="match status" value="1"/>
</dbReference>
<keyword evidence="2" id="KW-0235">DNA replication</keyword>
<reference evidence="12" key="1">
    <citation type="submission" date="2016-02" db="EMBL/GenBank/DDBJ databases">
        <title>Genome sequence of Bacillus trypoxylicola KCTC 13244(T).</title>
        <authorList>
            <person name="Jeong H."/>
            <person name="Park S.-H."/>
            <person name="Choi S.-K."/>
        </authorList>
    </citation>
    <scope>NUCLEOTIDE SEQUENCE [LARGE SCALE GENOMIC DNA]</scope>
    <source>
        <strain evidence="12">KCTC 13244</strain>
    </source>
</reference>
<dbReference type="SUPFAM" id="SSF52540">
    <property type="entry name" value="P-loop containing nucleoside triphosphate hydrolases"/>
    <property type="match status" value="1"/>
</dbReference>
<evidence type="ECO:0000313" key="13">
    <source>
        <dbReference type="Proteomes" id="UP000075806"/>
    </source>
</evidence>
<keyword evidence="4" id="KW-0378">Hydrolase</keyword>
<dbReference type="CDD" id="cd00984">
    <property type="entry name" value="DnaB_C"/>
    <property type="match status" value="1"/>
</dbReference>
<keyword evidence="7" id="KW-0238">DNA-binding</keyword>
<evidence type="ECO:0000256" key="6">
    <source>
        <dbReference type="ARBA" id="ARBA00022840"/>
    </source>
</evidence>
<organism evidence="12 13">
    <name type="scientific">Alkalihalobacillus trypoxylicola</name>
    <dbReference type="NCBI Taxonomy" id="519424"/>
    <lineage>
        <taxon>Bacteria</taxon>
        <taxon>Bacillati</taxon>
        <taxon>Bacillota</taxon>
        <taxon>Bacilli</taxon>
        <taxon>Bacillales</taxon>
        <taxon>Bacillaceae</taxon>
        <taxon>Alkalihalobacillus</taxon>
    </lineage>
</organism>
<comment type="similarity">
    <text evidence="1">Belongs to the helicase family. DnaB subfamily.</text>
</comment>
<evidence type="ECO:0000259" key="11">
    <source>
        <dbReference type="PROSITE" id="PS51199"/>
    </source>
</evidence>
<evidence type="ECO:0000256" key="9">
    <source>
        <dbReference type="ARBA" id="ARBA00044969"/>
    </source>
</evidence>
<dbReference type="STRING" id="519424.AZF04_09605"/>
<dbReference type="PANTHER" id="PTHR30153">
    <property type="entry name" value="REPLICATIVE DNA HELICASE DNAB"/>
    <property type="match status" value="1"/>
</dbReference>
<feature type="domain" description="SF4 helicase" evidence="11">
    <location>
        <begin position="154"/>
        <end position="423"/>
    </location>
</feature>
<sequence>MQEGVLLGCILQDNTIIKEVTLTVDHFNDVRNKQIYKVMLDLEREGVEIDPITIMDKVGVTSYNQLGGGHYIQQLMNSVPSSHAFKTYENLIIRDWKERESKRLLHQYSNQDLKEGEIQKLIAELNILDESNHNHSFNKKSLLLDMYEEVDTETPKGMSGIPTGLTDLDKFLDGFQEEESIIIGARPSMGKTATILNMALAAGKSGAIPVIFSLEMSEKLLLKRLISSIANIDGFKTKNPFHYMNDKEKERWKDAITVLEKIEFYIYDKSGMKINEMRAKIRRIQRDNPNQKVIAFIDYLTLIQPREKYNGNSHQQITEISADLKAMAKDFKIPVVTLAQLSRGVEQRQDKRPMMSDLRESGSIEQDADVIMFLYRDDYYNKESENANILEIIIAKQRNGALGTVEAAYIKEFSKVVNLDRRMS</sequence>
<dbReference type="GO" id="GO:0005524">
    <property type="term" value="F:ATP binding"/>
    <property type="evidence" value="ECO:0007669"/>
    <property type="project" value="UniProtKB-KW"/>
</dbReference>
<keyword evidence="13" id="KW-1185">Reference proteome</keyword>
<evidence type="ECO:0000256" key="2">
    <source>
        <dbReference type="ARBA" id="ARBA00022705"/>
    </source>
</evidence>
<comment type="caution">
    <text evidence="12">The sequence shown here is derived from an EMBL/GenBank/DDBJ whole genome shotgun (WGS) entry which is preliminary data.</text>
</comment>
<keyword evidence="5" id="KW-0347">Helicase</keyword>
<keyword evidence="3" id="KW-0547">Nucleotide-binding</keyword>
<evidence type="ECO:0000256" key="8">
    <source>
        <dbReference type="ARBA" id="ARBA00023235"/>
    </source>
</evidence>
<evidence type="ECO:0000256" key="5">
    <source>
        <dbReference type="ARBA" id="ARBA00022806"/>
    </source>
</evidence>
<evidence type="ECO:0000256" key="7">
    <source>
        <dbReference type="ARBA" id="ARBA00023125"/>
    </source>
</evidence>
<dbReference type="EMBL" id="LTAO01000034">
    <property type="protein sequence ID" value="KYG28149.1"/>
    <property type="molecule type" value="Genomic_DNA"/>
</dbReference>
<keyword evidence="6" id="KW-0067">ATP-binding</keyword>
<accession>A0A162D584</accession>
<dbReference type="SUPFAM" id="SSF48024">
    <property type="entry name" value="N-terminal domain of DnaB helicase"/>
    <property type="match status" value="1"/>
</dbReference>
<gene>
    <name evidence="12" type="ORF">AZF04_09605</name>
</gene>
<dbReference type="Pfam" id="PF03796">
    <property type="entry name" value="DnaB_C"/>
    <property type="match status" value="1"/>
</dbReference>
<dbReference type="InterPro" id="IPR007694">
    <property type="entry name" value="DNA_helicase_DnaB-like_C"/>
</dbReference>
<dbReference type="AlphaFoldDB" id="A0A162D584"/>
<dbReference type="GO" id="GO:0016787">
    <property type="term" value="F:hydrolase activity"/>
    <property type="evidence" value="ECO:0007669"/>
    <property type="project" value="UniProtKB-KW"/>
</dbReference>
<dbReference type="Gene3D" id="3.40.50.300">
    <property type="entry name" value="P-loop containing nucleotide triphosphate hydrolases"/>
    <property type="match status" value="1"/>
</dbReference>
<dbReference type="RefSeq" id="WP_061949572.1">
    <property type="nucleotide sequence ID" value="NZ_LTAO01000034.1"/>
</dbReference>
<dbReference type="InterPro" id="IPR036185">
    <property type="entry name" value="DNA_heli_DnaB-like_N_sf"/>
</dbReference>
<proteinExistence type="inferred from homology"/>
<dbReference type="InterPro" id="IPR016136">
    <property type="entry name" value="DNA_helicase_N/primase_C"/>
</dbReference>
<protein>
    <recommendedName>
        <fullName evidence="9">DNA 5'-3' helicase</fullName>
        <ecNumber evidence="9">5.6.2.3</ecNumber>
    </recommendedName>
</protein>
<evidence type="ECO:0000256" key="10">
    <source>
        <dbReference type="ARBA" id="ARBA00048954"/>
    </source>
</evidence>
<evidence type="ECO:0000256" key="3">
    <source>
        <dbReference type="ARBA" id="ARBA00022741"/>
    </source>
</evidence>
<dbReference type="InterPro" id="IPR007693">
    <property type="entry name" value="DNA_helicase_DnaB-like_N"/>
</dbReference>
<dbReference type="GO" id="GO:0043139">
    <property type="term" value="F:5'-3' DNA helicase activity"/>
    <property type="evidence" value="ECO:0007669"/>
    <property type="project" value="UniProtKB-EC"/>
</dbReference>